<reference evidence="2 3" key="1">
    <citation type="submission" date="2013-09" db="EMBL/GenBank/DDBJ databases">
        <title>Corchorus capsularis genome sequencing.</title>
        <authorList>
            <person name="Alam M."/>
            <person name="Haque M.S."/>
            <person name="Islam M.S."/>
            <person name="Emdad E.M."/>
            <person name="Islam M.M."/>
            <person name="Ahmed B."/>
            <person name="Halim A."/>
            <person name="Hossen Q.M.M."/>
            <person name="Hossain M.Z."/>
            <person name="Ahmed R."/>
            <person name="Khan M.M."/>
            <person name="Islam R."/>
            <person name="Rashid M.M."/>
            <person name="Khan S.A."/>
            <person name="Rahman M.S."/>
            <person name="Alam M."/>
        </authorList>
    </citation>
    <scope>NUCLEOTIDE SEQUENCE [LARGE SCALE GENOMIC DNA]</scope>
    <source>
        <strain evidence="3">cv. CVL-1</strain>
        <tissue evidence="2">Whole seedling</tissue>
    </source>
</reference>
<organism evidence="2 3">
    <name type="scientific">Corchorus capsularis</name>
    <name type="common">Jute</name>
    <dbReference type="NCBI Taxonomy" id="210143"/>
    <lineage>
        <taxon>Eukaryota</taxon>
        <taxon>Viridiplantae</taxon>
        <taxon>Streptophyta</taxon>
        <taxon>Embryophyta</taxon>
        <taxon>Tracheophyta</taxon>
        <taxon>Spermatophyta</taxon>
        <taxon>Magnoliopsida</taxon>
        <taxon>eudicotyledons</taxon>
        <taxon>Gunneridae</taxon>
        <taxon>Pentapetalae</taxon>
        <taxon>rosids</taxon>
        <taxon>malvids</taxon>
        <taxon>Malvales</taxon>
        <taxon>Malvaceae</taxon>
        <taxon>Grewioideae</taxon>
        <taxon>Apeibeae</taxon>
        <taxon>Corchorus</taxon>
    </lineage>
</organism>
<dbReference type="Gramene" id="OMO65701">
    <property type="protein sequence ID" value="OMO65701"/>
    <property type="gene ID" value="CCACVL1_21435"/>
</dbReference>
<dbReference type="Proteomes" id="UP000188268">
    <property type="component" value="Unassembled WGS sequence"/>
</dbReference>
<evidence type="ECO:0000313" key="2">
    <source>
        <dbReference type="EMBL" id="OMO65701.1"/>
    </source>
</evidence>
<feature type="compositionally biased region" description="Polar residues" evidence="1">
    <location>
        <begin position="14"/>
        <end position="23"/>
    </location>
</feature>
<protein>
    <submittedName>
        <fullName evidence="2">Uncharacterized protein</fullName>
    </submittedName>
</protein>
<evidence type="ECO:0000313" key="3">
    <source>
        <dbReference type="Proteomes" id="UP000188268"/>
    </source>
</evidence>
<dbReference type="AlphaFoldDB" id="A0A1R3H5U9"/>
<comment type="caution">
    <text evidence="2">The sequence shown here is derived from an EMBL/GenBank/DDBJ whole genome shotgun (WGS) entry which is preliminary data.</text>
</comment>
<gene>
    <name evidence="2" type="ORF">CCACVL1_21435</name>
</gene>
<accession>A0A1R3H5U9</accession>
<evidence type="ECO:0000256" key="1">
    <source>
        <dbReference type="SAM" id="MobiDB-lite"/>
    </source>
</evidence>
<keyword evidence="3" id="KW-1185">Reference proteome</keyword>
<feature type="region of interest" description="Disordered" evidence="1">
    <location>
        <begin position="1"/>
        <end position="23"/>
    </location>
</feature>
<dbReference type="EMBL" id="AWWV01012605">
    <property type="protein sequence ID" value="OMO65701.1"/>
    <property type="molecule type" value="Genomic_DNA"/>
</dbReference>
<name>A0A1R3H5U9_COCAP</name>
<sequence length="23" mass="2571">MASWTESGSDRKIWNSSSRSQLG</sequence>
<proteinExistence type="predicted"/>